<sequence>MIKDTAIPTFESTLVIAFPDVLLAGPKILLSSRSASTGGASSIAAWSHYCSAPPSTKKKTASTGHGHEDTIAAAKGASSDKVQYFTSTAGSGDRPEKIGLLTIAVAPPTAEQATHLCETIVKQAQASGTRRIVIVAATNFAAKEQRTHLVTIHHDDAGFGLATVPKDVPVGDHILNTFLNLLAFTDIPTTAVVHPAKKGTGRSEALTILENLTASLTLVIGKEYATEFSADAASQYTVSRAEDEESAQ</sequence>
<evidence type="ECO:0000313" key="1">
    <source>
        <dbReference type="EMBL" id="KAF9964126.1"/>
    </source>
</evidence>
<dbReference type="EMBL" id="JAAAHY010000403">
    <property type="protein sequence ID" value="KAF9964126.1"/>
    <property type="molecule type" value="Genomic_DNA"/>
</dbReference>
<keyword evidence="2" id="KW-1185">Reference proteome</keyword>
<proteinExistence type="predicted"/>
<comment type="caution">
    <text evidence="1">The sequence shown here is derived from an EMBL/GenBank/DDBJ whole genome shotgun (WGS) entry which is preliminary data.</text>
</comment>
<dbReference type="OrthoDB" id="2359087at2759"/>
<reference evidence="1" key="1">
    <citation type="journal article" date="2020" name="Fungal Divers.">
        <title>Resolving the Mortierellaceae phylogeny through synthesis of multi-gene phylogenetics and phylogenomics.</title>
        <authorList>
            <person name="Vandepol N."/>
            <person name="Liber J."/>
            <person name="Desiro A."/>
            <person name="Na H."/>
            <person name="Kennedy M."/>
            <person name="Barry K."/>
            <person name="Grigoriev I.V."/>
            <person name="Miller A.N."/>
            <person name="O'Donnell K."/>
            <person name="Stajich J.E."/>
            <person name="Bonito G."/>
        </authorList>
    </citation>
    <scope>NUCLEOTIDE SEQUENCE</scope>
    <source>
        <strain evidence="1">CK1249</strain>
    </source>
</reference>
<dbReference type="AlphaFoldDB" id="A0A9P6J7D8"/>
<name>A0A9P6J7D8_MORAP</name>
<organism evidence="1 2">
    <name type="scientific">Mortierella alpina</name>
    <name type="common">Oleaginous fungus</name>
    <name type="synonym">Mortierella renispora</name>
    <dbReference type="NCBI Taxonomy" id="64518"/>
    <lineage>
        <taxon>Eukaryota</taxon>
        <taxon>Fungi</taxon>
        <taxon>Fungi incertae sedis</taxon>
        <taxon>Mucoromycota</taxon>
        <taxon>Mortierellomycotina</taxon>
        <taxon>Mortierellomycetes</taxon>
        <taxon>Mortierellales</taxon>
        <taxon>Mortierellaceae</taxon>
        <taxon>Mortierella</taxon>
    </lineage>
</organism>
<dbReference type="Proteomes" id="UP000738359">
    <property type="component" value="Unassembled WGS sequence"/>
</dbReference>
<protein>
    <submittedName>
        <fullName evidence="1">Uncharacterized protein</fullName>
    </submittedName>
</protein>
<evidence type="ECO:0000313" key="2">
    <source>
        <dbReference type="Proteomes" id="UP000738359"/>
    </source>
</evidence>
<feature type="non-terminal residue" evidence="1">
    <location>
        <position position="248"/>
    </location>
</feature>
<gene>
    <name evidence="1" type="ORF">BGZ70_006924</name>
</gene>
<accession>A0A9P6J7D8</accession>